<dbReference type="EMBL" id="QEFB01000004">
    <property type="protein sequence ID" value="PWC07539.1"/>
    <property type="molecule type" value="Genomic_DNA"/>
</dbReference>
<evidence type="ECO:0008006" key="4">
    <source>
        <dbReference type="Google" id="ProtNLM"/>
    </source>
</evidence>
<feature type="transmembrane region" description="Helical" evidence="1">
    <location>
        <begin position="132"/>
        <end position="153"/>
    </location>
</feature>
<evidence type="ECO:0000313" key="2">
    <source>
        <dbReference type="EMBL" id="PWC07539.1"/>
    </source>
</evidence>
<organism evidence="2 3">
    <name type="scientific">Mycetocola zhujimingii</name>
    <dbReference type="NCBI Taxonomy" id="2079792"/>
    <lineage>
        <taxon>Bacteria</taxon>
        <taxon>Bacillati</taxon>
        <taxon>Actinomycetota</taxon>
        <taxon>Actinomycetes</taxon>
        <taxon>Micrococcales</taxon>
        <taxon>Microbacteriaceae</taxon>
        <taxon>Mycetocola</taxon>
    </lineage>
</organism>
<comment type="caution">
    <text evidence="2">The sequence shown here is derived from an EMBL/GenBank/DDBJ whole genome shotgun (WGS) entry which is preliminary data.</text>
</comment>
<dbReference type="InterPro" id="IPR049713">
    <property type="entry name" value="Pr6Pr-like"/>
</dbReference>
<keyword evidence="1" id="KW-1133">Transmembrane helix</keyword>
<evidence type="ECO:0000313" key="3">
    <source>
        <dbReference type="Proteomes" id="UP000244962"/>
    </source>
</evidence>
<feature type="transmembrane region" description="Helical" evidence="1">
    <location>
        <begin position="173"/>
        <end position="197"/>
    </location>
</feature>
<name>A0A2U1TF76_9MICO</name>
<dbReference type="NCBIfam" id="NF038065">
    <property type="entry name" value="Pr6Pr"/>
    <property type="match status" value="1"/>
</dbReference>
<proteinExistence type="predicted"/>
<protein>
    <recommendedName>
        <fullName evidence="4">Integral membrane regulator</fullName>
    </recommendedName>
</protein>
<gene>
    <name evidence="2" type="ORF">DF223_05690</name>
</gene>
<keyword evidence="3" id="KW-1185">Reference proteome</keyword>
<dbReference type="RefSeq" id="WP_108962500.1">
    <property type="nucleotide sequence ID" value="NZ_QEFB01000004.1"/>
</dbReference>
<feature type="transmembrane region" description="Helical" evidence="1">
    <location>
        <begin position="29"/>
        <end position="62"/>
    </location>
</feature>
<keyword evidence="1" id="KW-0812">Transmembrane</keyword>
<dbReference type="Proteomes" id="UP000244962">
    <property type="component" value="Unassembled WGS sequence"/>
</dbReference>
<feature type="transmembrane region" description="Helical" evidence="1">
    <location>
        <begin position="74"/>
        <end position="94"/>
    </location>
</feature>
<keyword evidence="1" id="KW-0472">Membrane</keyword>
<reference evidence="3" key="1">
    <citation type="submission" date="2018-04" db="EMBL/GenBank/DDBJ databases">
        <authorList>
            <person name="Liu S."/>
            <person name="Wang Z."/>
            <person name="Li J."/>
        </authorList>
    </citation>
    <scope>NUCLEOTIDE SEQUENCE [LARGE SCALE GENOMIC DNA]</scope>
    <source>
        <strain evidence="3">622</strain>
    </source>
</reference>
<dbReference type="AlphaFoldDB" id="A0A2U1TF76"/>
<accession>A0A2U1TF76</accession>
<sequence length="206" mass="22685">MRFVLAAVRIVVLAVTVWALLSRTSCFYLYGSCIAINVLSYFTIQSHIIMVVALALSVVCGIAGRTEPQWLTVLRLLATTYVVVSGGVFALLIVDDTLSPFLLQAPMSSKLLHFVLPIYAVGDFIFGTRNRLPWSAIWVSLAFPILWAAYTLVRGRTANWYPYFFLDPDAAGGYGMISIYALVLAVVIVALASLLVASTRTRSRLR</sequence>
<feature type="transmembrane region" description="Helical" evidence="1">
    <location>
        <begin position="100"/>
        <end position="120"/>
    </location>
</feature>
<evidence type="ECO:0000256" key="1">
    <source>
        <dbReference type="SAM" id="Phobius"/>
    </source>
</evidence>